<name>A0ACB9ZP44_CATRO</name>
<dbReference type="EMBL" id="CM044708">
    <property type="protein sequence ID" value="KAI5649036.1"/>
    <property type="molecule type" value="Genomic_DNA"/>
</dbReference>
<organism evidence="1 2">
    <name type="scientific">Catharanthus roseus</name>
    <name type="common">Madagascar periwinkle</name>
    <name type="synonym">Vinca rosea</name>
    <dbReference type="NCBI Taxonomy" id="4058"/>
    <lineage>
        <taxon>Eukaryota</taxon>
        <taxon>Viridiplantae</taxon>
        <taxon>Streptophyta</taxon>
        <taxon>Embryophyta</taxon>
        <taxon>Tracheophyta</taxon>
        <taxon>Spermatophyta</taxon>
        <taxon>Magnoliopsida</taxon>
        <taxon>eudicotyledons</taxon>
        <taxon>Gunneridae</taxon>
        <taxon>Pentapetalae</taxon>
        <taxon>asterids</taxon>
        <taxon>lamiids</taxon>
        <taxon>Gentianales</taxon>
        <taxon>Apocynaceae</taxon>
        <taxon>Rauvolfioideae</taxon>
        <taxon>Vinceae</taxon>
        <taxon>Catharanthinae</taxon>
        <taxon>Catharanthus</taxon>
    </lineage>
</organism>
<accession>A0ACB9ZP44</accession>
<proteinExistence type="predicted"/>
<protein>
    <submittedName>
        <fullName evidence="1">Uncharacterized protein</fullName>
    </submittedName>
</protein>
<reference evidence="2" key="1">
    <citation type="journal article" date="2023" name="Nat. Plants">
        <title>Single-cell RNA sequencing provides a high-resolution roadmap for understanding the multicellular compartmentation of specialized metabolism.</title>
        <authorList>
            <person name="Sun S."/>
            <person name="Shen X."/>
            <person name="Li Y."/>
            <person name="Li Y."/>
            <person name="Wang S."/>
            <person name="Li R."/>
            <person name="Zhang H."/>
            <person name="Shen G."/>
            <person name="Guo B."/>
            <person name="Wei J."/>
            <person name="Xu J."/>
            <person name="St-Pierre B."/>
            <person name="Chen S."/>
            <person name="Sun C."/>
        </authorList>
    </citation>
    <scope>NUCLEOTIDE SEQUENCE [LARGE SCALE GENOMIC DNA]</scope>
</reference>
<comment type="caution">
    <text evidence="1">The sequence shown here is derived from an EMBL/GenBank/DDBJ whole genome shotgun (WGS) entry which is preliminary data.</text>
</comment>
<dbReference type="Proteomes" id="UP001060085">
    <property type="component" value="Linkage Group LG08"/>
</dbReference>
<gene>
    <name evidence="1" type="ORF">M9H77_35041</name>
</gene>
<keyword evidence="2" id="KW-1185">Reference proteome</keyword>
<evidence type="ECO:0000313" key="1">
    <source>
        <dbReference type="EMBL" id="KAI5649036.1"/>
    </source>
</evidence>
<evidence type="ECO:0000313" key="2">
    <source>
        <dbReference type="Proteomes" id="UP001060085"/>
    </source>
</evidence>
<sequence length="297" mass="33140">MDVRKGWPTQRCAAGAPHEDKTIINRIMLRFRPIAPKPVADGSISGSGPASLAENKGELLVNRKRTKRKYVRVNKNSKCKVTKAQEKIDLNFDGAAVTFQPVQDPNEMKITKGIGSSRTVSFSLKEKSSWIKMDESHENNDIISAAGSDRSAIVRSTKVVESWLVVEGMMTETLLEGGRLGNTDTERMKNLEADTCPGLISDGLHRVQWVNLAYRRMINAEAEAEVVVWLVVKENMPEVIWPVFACTVRVVYTWRKEKHSQTMPCDVWKMDFGGFAWRLDANAALSLGLGRSSSTTN</sequence>